<sequence>MLCRSTTSGLAGAAPRGLMCGSITGTLARGGVGSMEEQGDAVSSLWNSSTPKAGRRIKDAEMCPWKLPDPASRYSRPFHRFGASHLGSGRGSSRANGTSKPWIHWRLALHGMPPRSNSPAAPAPPLSLPEAERGKGDSRERDRAAVGEMRFR</sequence>
<comment type="caution">
    <text evidence="2">The sequence shown here is derived from an EMBL/GenBank/DDBJ whole genome shotgun (WGS) entry which is preliminary data.</text>
</comment>
<dbReference type="Proteomes" id="UP000604825">
    <property type="component" value="Unassembled WGS sequence"/>
</dbReference>
<reference evidence="2" key="1">
    <citation type="submission" date="2020-10" db="EMBL/GenBank/DDBJ databases">
        <authorList>
            <person name="Han B."/>
            <person name="Lu T."/>
            <person name="Zhao Q."/>
            <person name="Huang X."/>
            <person name="Zhao Y."/>
        </authorList>
    </citation>
    <scope>NUCLEOTIDE SEQUENCE</scope>
</reference>
<protein>
    <submittedName>
        <fullName evidence="2">Uncharacterized protein</fullName>
    </submittedName>
</protein>
<organism evidence="2 3">
    <name type="scientific">Miscanthus lutarioriparius</name>
    <dbReference type="NCBI Taxonomy" id="422564"/>
    <lineage>
        <taxon>Eukaryota</taxon>
        <taxon>Viridiplantae</taxon>
        <taxon>Streptophyta</taxon>
        <taxon>Embryophyta</taxon>
        <taxon>Tracheophyta</taxon>
        <taxon>Spermatophyta</taxon>
        <taxon>Magnoliopsida</taxon>
        <taxon>Liliopsida</taxon>
        <taxon>Poales</taxon>
        <taxon>Poaceae</taxon>
        <taxon>PACMAD clade</taxon>
        <taxon>Panicoideae</taxon>
        <taxon>Andropogonodae</taxon>
        <taxon>Andropogoneae</taxon>
        <taxon>Saccharinae</taxon>
        <taxon>Miscanthus</taxon>
    </lineage>
</organism>
<feature type="compositionally biased region" description="Basic and acidic residues" evidence="1">
    <location>
        <begin position="130"/>
        <end position="152"/>
    </location>
</feature>
<evidence type="ECO:0000313" key="3">
    <source>
        <dbReference type="Proteomes" id="UP000604825"/>
    </source>
</evidence>
<dbReference type="EMBL" id="CAJGYO010000016">
    <property type="protein sequence ID" value="CAD6271137.1"/>
    <property type="molecule type" value="Genomic_DNA"/>
</dbReference>
<evidence type="ECO:0000313" key="2">
    <source>
        <dbReference type="EMBL" id="CAD6271137.1"/>
    </source>
</evidence>
<feature type="region of interest" description="Disordered" evidence="1">
    <location>
        <begin position="110"/>
        <end position="152"/>
    </location>
</feature>
<name>A0A811RL03_9POAL</name>
<dbReference type="AlphaFoldDB" id="A0A811RL03"/>
<proteinExistence type="predicted"/>
<evidence type="ECO:0000256" key="1">
    <source>
        <dbReference type="SAM" id="MobiDB-lite"/>
    </source>
</evidence>
<accession>A0A811RL03</accession>
<feature type="region of interest" description="Disordered" evidence="1">
    <location>
        <begin position="80"/>
        <end position="99"/>
    </location>
</feature>
<gene>
    <name evidence="2" type="ORF">NCGR_LOCUS54424</name>
</gene>
<keyword evidence="3" id="KW-1185">Reference proteome</keyword>